<dbReference type="SUPFAM" id="SSF55347">
    <property type="entry name" value="Glyceraldehyde-3-phosphate dehydrogenase-like, C-terminal domain"/>
    <property type="match status" value="1"/>
</dbReference>
<feature type="compositionally biased region" description="Basic and acidic residues" evidence="2">
    <location>
        <begin position="308"/>
        <end position="325"/>
    </location>
</feature>
<evidence type="ECO:0000313" key="6">
    <source>
        <dbReference type="Proteomes" id="UP001597479"/>
    </source>
</evidence>
<dbReference type="InterPro" id="IPR055170">
    <property type="entry name" value="GFO_IDH_MocA-like_dom"/>
</dbReference>
<keyword evidence="6" id="KW-1185">Reference proteome</keyword>
<comment type="caution">
    <text evidence="5">The sequence shown here is derived from an EMBL/GenBank/DDBJ whole genome shotgun (WGS) entry which is preliminary data.</text>
</comment>
<sequence>MNKPSTPIRAAVVGTGGIARGRHLPALATLGDRAQVVALVDVDAEALARTADEWSVPGRYTDLDTMLRTERPDLVVIATPPGNHKDSAVASLDAGAWVWCEKPPALSLAEYDEIAAHERDGGPYAAYVFQHRFGSGAERFRGQLDDGSLGRPLVAVCHTLWYRAPAYFEVPWRGRWETEGGGPTMGHGIHQMDLLLSLLGDWHSVTAQMATLGRDVQTEDVSLAMVRFGSGAVCSVVNSLLSPRETSYLRFDLTDATVEVEHLYGYGNADWRWTPAPHAVDADRVAGWPPVDDLDSSHAAQLASLAESFERRERPRASGPDGRRSLELITGMYRSAISGRTVLRSELTPDDPFVAALHGGDPASATALFRAAALSDPAAAPSATAAASTAEESLHA</sequence>
<dbReference type="RefSeq" id="WP_377179688.1">
    <property type="nucleotide sequence ID" value="NZ_JBHUOG010000001.1"/>
</dbReference>
<dbReference type="Pfam" id="PF01408">
    <property type="entry name" value="GFO_IDH_MocA"/>
    <property type="match status" value="1"/>
</dbReference>
<evidence type="ECO:0000256" key="2">
    <source>
        <dbReference type="SAM" id="MobiDB-lite"/>
    </source>
</evidence>
<name>A0ABW5VKK4_9MICO</name>
<feature type="region of interest" description="Disordered" evidence="2">
    <location>
        <begin position="306"/>
        <end position="325"/>
    </location>
</feature>
<organism evidence="5 6">
    <name type="scientific">Promicromonospora vindobonensis</name>
    <dbReference type="NCBI Taxonomy" id="195748"/>
    <lineage>
        <taxon>Bacteria</taxon>
        <taxon>Bacillati</taxon>
        <taxon>Actinomycetota</taxon>
        <taxon>Actinomycetes</taxon>
        <taxon>Micrococcales</taxon>
        <taxon>Promicromonosporaceae</taxon>
        <taxon>Promicromonospora</taxon>
    </lineage>
</organism>
<dbReference type="InterPro" id="IPR000683">
    <property type="entry name" value="Gfo/Idh/MocA-like_OxRdtase_N"/>
</dbReference>
<dbReference type="Gene3D" id="3.40.50.720">
    <property type="entry name" value="NAD(P)-binding Rossmann-like Domain"/>
    <property type="match status" value="1"/>
</dbReference>
<dbReference type="EMBL" id="JBHUOG010000001">
    <property type="protein sequence ID" value="MFD2792243.1"/>
    <property type="molecule type" value="Genomic_DNA"/>
</dbReference>
<feature type="domain" description="Gfo/Idh/MocA-like oxidoreductase N-terminal" evidence="3">
    <location>
        <begin position="8"/>
        <end position="119"/>
    </location>
</feature>
<keyword evidence="1" id="KW-0520">NAD</keyword>
<dbReference type="PANTHER" id="PTHR43249">
    <property type="entry name" value="UDP-N-ACETYL-2-AMINO-2-DEOXY-D-GLUCURONATE OXIDASE"/>
    <property type="match status" value="1"/>
</dbReference>
<accession>A0ABW5VKK4</accession>
<feature type="domain" description="GFO/IDH/MocA-like oxidoreductase" evidence="4">
    <location>
        <begin position="141"/>
        <end position="251"/>
    </location>
</feature>
<dbReference type="Pfam" id="PF22725">
    <property type="entry name" value="GFO_IDH_MocA_C3"/>
    <property type="match status" value="1"/>
</dbReference>
<evidence type="ECO:0000313" key="5">
    <source>
        <dbReference type="EMBL" id="MFD2792243.1"/>
    </source>
</evidence>
<dbReference type="PANTHER" id="PTHR43249:SF1">
    <property type="entry name" value="D-GLUCOSIDE 3-DEHYDROGENASE"/>
    <property type="match status" value="1"/>
</dbReference>
<dbReference type="Gene3D" id="3.30.360.10">
    <property type="entry name" value="Dihydrodipicolinate Reductase, domain 2"/>
    <property type="match status" value="1"/>
</dbReference>
<gene>
    <name evidence="5" type="ORF">ACFS27_01640</name>
</gene>
<dbReference type="InterPro" id="IPR036291">
    <property type="entry name" value="NAD(P)-bd_dom_sf"/>
</dbReference>
<reference evidence="6" key="1">
    <citation type="journal article" date="2019" name="Int. J. Syst. Evol. Microbiol.">
        <title>The Global Catalogue of Microorganisms (GCM) 10K type strain sequencing project: providing services to taxonomists for standard genome sequencing and annotation.</title>
        <authorList>
            <consortium name="The Broad Institute Genomics Platform"/>
            <consortium name="The Broad Institute Genome Sequencing Center for Infectious Disease"/>
            <person name="Wu L."/>
            <person name="Ma J."/>
        </authorList>
    </citation>
    <scope>NUCLEOTIDE SEQUENCE [LARGE SCALE GENOMIC DNA]</scope>
    <source>
        <strain evidence="6">CCM 7044</strain>
    </source>
</reference>
<dbReference type="SUPFAM" id="SSF51735">
    <property type="entry name" value="NAD(P)-binding Rossmann-fold domains"/>
    <property type="match status" value="1"/>
</dbReference>
<dbReference type="Proteomes" id="UP001597479">
    <property type="component" value="Unassembled WGS sequence"/>
</dbReference>
<evidence type="ECO:0000256" key="1">
    <source>
        <dbReference type="ARBA" id="ARBA00023027"/>
    </source>
</evidence>
<dbReference type="InterPro" id="IPR052515">
    <property type="entry name" value="Gfo/Idh/MocA_Oxidoreductase"/>
</dbReference>
<evidence type="ECO:0000259" key="3">
    <source>
        <dbReference type="Pfam" id="PF01408"/>
    </source>
</evidence>
<evidence type="ECO:0000259" key="4">
    <source>
        <dbReference type="Pfam" id="PF22725"/>
    </source>
</evidence>
<proteinExistence type="predicted"/>
<protein>
    <submittedName>
        <fullName evidence="5">Gfo/Idh/MocA family protein</fullName>
    </submittedName>
</protein>